<evidence type="ECO:0000313" key="3">
    <source>
        <dbReference type="EMBL" id="PDV97825.1"/>
    </source>
</evidence>
<dbReference type="GO" id="GO:0016651">
    <property type="term" value="F:oxidoreductase activity, acting on NAD(P)H"/>
    <property type="evidence" value="ECO:0007669"/>
    <property type="project" value="InterPro"/>
</dbReference>
<dbReference type="GO" id="GO:0048038">
    <property type="term" value="F:quinone binding"/>
    <property type="evidence" value="ECO:0007669"/>
    <property type="project" value="InterPro"/>
</dbReference>
<dbReference type="InterPro" id="IPR029014">
    <property type="entry name" value="NiFe-Hase_large"/>
</dbReference>
<feature type="domain" description="NADH-quinone oxidoreductase subunit D" evidence="2">
    <location>
        <begin position="148"/>
        <end position="281"/>
    </location>
</feature>
<dbReference type="EMBL" id="LYXE01000122">
    <property type="protein sequence ID" value="PDV97825.1"/>
    <property type="molecule type" value="Genomic_DNA"/>
</dbReference>
<reference evidence="3 4" key="1">
    <citation type="submission" date="2016-05" db="EMBL/GenBank/DDBJ databases">
        <authorList>
            <person name="Lavstsen T."/>
            <person name="Jespersen J.S."/>
        </authorList>
    </citation>
    <scope>NUCLEOTIDE SEQUENCE [LARGE SCALE GENOMIC DNA]</scope>
    <source>
        <strain evidence="3 4">B7-9</strain>
    </source>
</reference>
<evidence type="ECO:0000313" key="4">
    <source>
        <dbReference type="Proteomes" id="UP000220922"/>
    </source>
</evidence>
<dbReference type="PANTHER" id="PTHR43485:SF1">
    <property type="entry name" value="FORMATE HYDROGENLYASE SUBUNIT 5-RELATED"/>
    <property type="match status" value="1"/>
</dbReference>
<dbReference type="InterPro" id="IPR001135">
    <property type="entry name" value="NADH_Q_OxRdtase_suD"/>
</dbReference>
<dbReference type="AlphaFoldDB" id="A0A2H3KIY2"/>
<dbReference type="GO" id="GO:0051287">
    <property type="term" value="F:NAD binding"/>
    <property type="evidence" value="ECO:0007669"/>
    <property type="project" value="InterPro"/>
</dbReference>
<comment type="caution">
    <text evidence="3">The sequence shown here is derived from an EMBL/GenBank/DDBJ whole genome shotgun (WGS) entry which is preliminary data.</text>
</comment>
<dbReference type="SUPFAM" id="SSF56762">
    <property type="entry name" value="HydB/Nqo4-like"/>
    <property type="match status" value="1"/>
</dbReference>
<sequence length="359" mass="38065">MTYVLTLKPQAPGLTRPQRILLKIDGERIVDVEYRPDTATETALTHAAQFTPAQLIAAAAQSAPGCGVAHGLALCQAIELLAGIEVPPRAAFLRVAAAELERASSHAAAVAAILTALGLASLAEPFTTTDARLQATLTTLTATEPGDWLIPGGVGYDSDASVREVLEQTSVELIAILFPVVDRMLSQRSLLARTVDVGVITTHAATQFRLEGPLGRASGLTSDLRIDKPYAAYASLPPERVTQPSGDVYARLVVLVLELLESLKLVGRASRELPGGEICGELPERLPASITNATVEGARGPITYHVESDGRRLTSVSYRLAPQVDRLLTRSLLVNAQVDDAALVFVSTDPCDTCVETGY</sequence>
<accession>A0A2H3KIY2</accession>
<dbReference type="Gene3D" id="1.10.645.10">
    <property type="entry name" value="Cytochrome-c3 Hydrogenase, chain B"/>
    <property type="match status" value="1"/>
</dbReference>
<keyword evidence="1" id="KW-0560">Oxidoreductase</keyword>
<keyword evidence="4" id="KW-1185">Reference proteome</keyword>
<gene>
    <name evidence="3" type="ORF">A9Q02_17405</name>
</gene>
<proteinExistence type="predicted"/>
<protein>
    <recommendedName>
        <fullName evidence="2">NADH-quinone oxidoreductase subunit D domain-containing protein</fullName>
    </recommendedName>
</protein>
<dbReference type="InterPro" id="IPR052197">
    <property type="entry name" value="ComplexI_49kDa-like"/>
</dbReference>
<evidence type="ECO:0000256" key="1">
    <source>
        <dbReference type="ARBA" id="ARBA00023002"/>
    </source>
</evidence>
<dbReference type="Pfam" id="PF00346">
    <property type="entry name" value="Complex1_49kDa"/>
    <property type="match status" value="1"/>
</dbReference>
<evidence type="ECO:0000259" key="2">
    <source>
        <dbReference type="Pfam" id="PF00346"/>
    </source>
</evidence>
<organism evidence="3 4">
    <name type="scientific">Candidatus Chloroploca asiatica</name>
    <dbReference type="NCBI Taxonomy" id="1506545"/>
    <lineage>
        <taxon>Bacteria</taxon>
        <taxon>Bacillati</taxon>
        <taxon>Chloroflexota</taxon>
        <taxon>Chloroflexia</taxon>
        <taxon>Chloroflexales</taxon>
        <taxon>Chloroflexineae</taxon>
        <taxon>Oscillochloridaceae</taxon>
        <taxon>Candidatus Chloroploca</taxon>
    </lineage>
</organism>
<dbReference type="Proteomes" id="UP000220922">
    <property type="component" value="Unassembled WGS sequence"/>
</dbReference>
<dbReference type="PANTHER" id="PTHR43485">
    <property type="entry name" value="HYDROGENASE-4 COMPONENT G"/>
    <property type="match status" value="1"/>
</dbReference>
<name>A0A2H3KIY2_9CHLR</name>